<evidence type="ECO:0000256" key="1">
    <source>
        <dbReference type="SAM" id="SignalP"/>
    </source>
</evidence>
<dbReference type="Proteomes" id="UP000474640">
    <property type="component" value="Unassembled WGS sequence"/>
</dbReference>
<feature type="chain" id="PRO_5028953294" evidence="1">
    <location>
        <begin position="22"/>
        <end position="261"/>
    </location>
</feature>
<comment type="caution">
    <text evidence="2">The sequence shown here is derived from an EMBL/GenBank/DDBJ whole genome shotgun (WGS) entry which is preliminary data.</text>
</comment>
<proteinExistence type="predicted"/>
<protein>
    <submittedName>
        <fullName evidence="2">Uncharacterized protein</fullName>
    </submittedName>
</protein>
<dbReference type="AlphaFoldDB" id="A0A7C8VJ36"/>
<sequence length="261" mass="29358">MVYGSTIILLALAASFGVVTSSPVNSGIHVEGHSNLTTRGIKASDQCPVSLPNHEVRCFYQEPTVRESGVTASEFYNWLLEFSTSVFSEDGKDSKGRFYRYYPVPIEPGGKLCGQLDCIGDHANVKLCDYRPNKPPKRVYNWSYHGIITRVLRLGEEFWPEAPLELRGNPISEEESVRKWREEPTDTGSCCSSYYNPNRIQQSTDRIWGDIYSTSENELDPVAGLRLSIESIRQPPSNKTITCDRSKNIVPVRVKFAVGRT</sequence>
<name>A0A7C8VJ36_ORBOL</name>
<reference evidence="2 3" key="1">
    <citation type="submission" date="2020-01" db="EMBL/GenBank/DDBJ databases">
        <authorList>
            <person name="Palmer J.M."/>
        </authorList>
    </citation>
    <scope>NUCLEOTIDE SEQUENCE [LARGE SCALE GENOMIC DNA]</scope>
    <source>
        <strain evidence="2 3">TWF970</strain>
    </source>
</reference>
<evidence type="ECO:0000313" key="3">
    <source>
        <dbReference type="Proteomes" id="UP000474640"/>
    </source>
</evidence>
<keyword evidence="1" id="KW-0732">Signal</keyword>
<dbReference type="OrthoDB" id="10313180at2759"/>
<evidence type="ECO:0000313" key="2">
    <source>
        <dbReference type="EMBL" id="KAF3284843.1"/>
    </source>
</evidence>
<gene>
    <name evidence="2" type="ORF">TWF970_011122</name>
</gene>
<accession>A0A7C8VJ36</accession>
<dbReference type="EMBL" id="JAABOJ010000008">
    <property type="protein sequence ID" value="KAF3284843.1"/>
    <property type="molecule type" value="Genomic_DNA"/>
</dbReference>
<organism evidence="2 3">
    <name type="scientific">Orbilia oligospora</name>
    <name type="common">Nematode-trapping fungus</name>
    <name type="synonym">Arthrobotrys oligospora</name>
    <dbReference type="NCBI Taxonomy" id="2813651"/>
    <lineage>
        <taxon>Eukaryota</taxon>
        <taxon>Fungi</taxon>
        <taxon>Dikarya</taxon>
        <taxon>Ascomycota</taxon>
        <taxon>Pezizomycotina</taxon>
        <taxon>Orbiliomycetes</taxon>
        <taxon>Orbiliales</taxon>
        <taxon>Orbiliaceae</taxon>
        <taxon>Orbilia</taxon>
    </lineage>
</organism>
<feature type="signal peptide" evidence="1">
    <location>
        <begin position="1"/>
        <end position="21"/>
    </location>
</feature>